<dbReference type="HOGENOM" id="CLU_009583_27_0_6"/>
<evidence type="ECO:0000256" key="1">
    <source>
        <dbReference type="ARBA" id="ARBA00022679"/>
    </source>
</evidence>
<dbReference type="Pfam" id="PF13439">
    <property type="entry name" value="Glyco_transf_4"/>
    <property type="match status" value="1"/>
</dbReference>
<accession>K6W1S8</accession>
<dbReference type="EMBL" id="CP001560">
    <property type="protein sequence ID" value="AFJ45616.1"/>
    <property type="molecule type" value="Genomic_DNA"/>
</dbReference>
<dbReference type="PATRIC" id="fig|630626.3.peg.484"/>
<dbReference type="InterPro" id="IPR001296">
    <property type="entry name" value="Glyco_trans_1"/>
</dbReference>
<dbReference type="CDD" id="cd03809">
    <property type="entry name" value="GT4_MtfB-like"/>
    <property type="match status" value="1"/>
</dbReference>
<dbReference type="Pfam" id="PF00534">
    <property type="entry name" value="Glycos_transf_1"/>
    <property type="match status" value="1"/>
</dbReference>
<dbReference type="Proteomes" id="UP000001955">
    <property type="component" value="Chromosome"/>
</dbReference>
<evidence type="ECO:0000313" key="4">
    <source>
        <dbReference type="EMBL" id="AFJ45616.1"/>
    </source>
</evidence>
<organism evidence="4 5">
    <name type="scientific">Shimwellia blattae (strain ATCC 29907 / DSM 4481 / JCM 1650 / NBRC 105725 / CDC 9005-74)</name>
    <name type="common">Escherichia blattae</name>
    <dbReference type="NCBI Taxonomy" id="630626"/>
    <lineage>
        <taxon>Bacteria</taxon>
        <taxon>Pseudomonadati</taxon>
        <taxon>Pseudomonadota</taxon>
        <taxon>Gammaproteobacteria</taxon>
        <taxon>Enterobacterales</taxon>
        <taxon>Enterobacteriaceae</taxon>
        <taxon>Shimwellia</taxon>
    </lineage>
</organism>
<keyword evidence="5" id="KW-1185">Reference proteome</keyword>
<feature type="domain" description="Glycosyltransferase subfamily 4-like N-terminal" evidence="3">
    <location>
        <begin position="77"/>
        <end position="148"/>
    </location>
</feature>
<evidence type="ECO:0000313" key="5">
    <source>
        <dbReference type="Proteomes" id="UP000001955"/>
    </source>
</evidence>
<dbReference type="eggNOG" id="COG0438">
    <property type="taxonomic scope" value="Bacteria"/>
</dbReference>
<dbReference type="PANTHER" id="PTHR46401">
    <property type="entry name" value="GLYCOSYLTRANSFERASE WBBK-RELATED"/>
    <property type="match status" value="1"/>
</dbReference>
<dbReference type="PANTHER" id="PTHR46401:SF2">
    <property type="entry name" value="GLYCOSYLTRANSFERASE WBBK-RELATED"/>
    <property type="match status" value="1"/>
</dbReference>
<keyword evidence="1 4" id="KW-0808">Transferase</keyword>
<sequence length="330" mass="37487">MKRNADNVIFDGRWFGEHGIGRFATEVYLRNNDFKLIDKGVKPTSPLDVLFITLYLLFNKGFYFSPGYNAPYFFLKRAAITIHDLNHIDIDCNSSFLKRLYYTAVMKRACHKAYKIFTVSDFSKKRIAQWAGIDESKIVVVGNGVSSEFTNINTNTTISKNHILVVSNRKEHKNELRIIDAFENSTIPKDIDLVFTGDINDKLKALLVEKNLQKRVRFTGRVTNEELAELYKGAVFLLFPSLYEGFGLPVIEAMSCGTPVITSNSTSLPEVAGDAALLVNPEKVSDITNAIDTLYFDQDLQRILIDKGYIQAKKFTWEKTSNIIRENLIL</sequence>
<dbReference type="KEGG" id="ebt:EBL_c04900"/>
<evidence type="ECO:0000259" key="3">
    <source>
        <dbReference type="Pfam" id="PF13439"/>
    </source>
</evidence>
<dbReference type="OrthoDB" id="9801609at2"/>
<dbReference type="RefSeq" id="WP_002441837.1">
    <property type="nucleotide sequence ID" value="NC_017910.1"/>
</dbReference>
<dbReference type="AlphaFoldDB" id="I2B512"/>
<feature type="domain" description="Glycosyl transferase family 1" evidence="2">
    <location>
        <begin position="160"/>
        <end position="309"/>
    </location>
</feature>
<dbReference type="STRING" id="630626.EBL_c04900"/>
<gene>
    <name evidence="4" type="ordered locus">EBL_c04900</name>
</gene>
<accession>I2B512</accession>
<dbReference type="GO" id="GO:0009103">
    <property type="term" value="P:lipopolysaccharide biosynthetic process"/>
    <property type="evidence" value="ECO:0007669"/>
    <property type="project" value="TreeGrafter"/>
</dbReference>
<dbReference type="InterPro" id="IPR028098">
    <property type="entry name" value="Glyco_trans_4-like_N"/>
</dbReference>
<dbReference type="Gene3D" id="3.40.50.2000">
    <property type="entry name" value="Glycogen Phosphorylase B"/>
    <property type="match status" value="2"/>
</dbReference>
<dbReference type="GO" id="GO:0016757">
    <property type="term" value="F:glycosyltransferase activity"/>
    <property type="evidence" value="ECO:0007669"/>
    <property type="project" value="InterPro"/>
</dbReference>
<dbReference type="SUPFAM" id="SSF53756">
    <property type="entry name" value="UDP-Glycosyltransferase/glycogen phosphorylase"/>
    <property type="match status" value="1"/>
</dbReference>
<protein>
    <submittedName>
        <fullName evidence="4">Putative glycosyl transferase</fullName>
    </submittedName>
</protein>
<reference evidence="4 5" key="1">
    <citation type="journal article" date="2012" name="J. Bacteriol.">
        <title>Complete genome sequence of the B12-producing Shimwellia blattae strain DSM 4481, isolated from a cockroach.</title>
        <authorList>
            <person name="Brzuszkiewicz E."/>
            <person name="Waschkowitz T."/>
            <person name="Wiezer A."/>
            <person name="Daniel R."/>
        </authorList>
    </citation>
    <scope>NUCLEOTIDE SEQUENCE [LARGE SCALE GENOMIC DNA]</scope>
    <source>
        <strain evidence="5">ATCC 29907 / DSM 4481 / JCM 1650 / NBRC 105725 / CDC 9005-74</strain>
    </source>
</reference>
<name>I2B512_SHIBC</name>
<evidence type="ECO:0000259" key="2">
    <source>
        <dbReference type="Pfam" id="PF00534"/>
    </source>
</evidence>
<proteinExistence type="predicted"/>